<evidence type="ECO:0000313" key="2">
    <source>
        <dbReference type="Proteomes" id="UP000582981"/>
    </source>
</evidence>
<accession>A0A7Y8BJV9</accession>
<dbReference type="EMBL" id="JACAPU010000011">
    <property type="protein sequence ID" value="NWB46394.1"/>
    <property type="molecule type" value="Genomic_DNA"/>
</dbReference>
<name>A0A7Y8BJV9_9PSED</name>
<organism evidence="1 2">
    <name type="scientific">Pseudomonas gingeri</name>
    <dbReference type="NCBI Taxonomy" id="117681"/>
    <lineage>
        <taxon>Bacteria</taxon>
        <taxon>Pseudomonadati</taxon>
        <taxon>Pseudomonadota</taxon>
        <taxon>Gammaproteobacteria</taxon>
        <taxon>Pseudomonadales</taxon>
        <taxon>Pseudomonadaceae</taxon>
        <taxon>Pseudomonas</taxon>
    </lineage>
</organism>
<proteinExistence type="predicted"/>
<sequence>MKIVAEVFHLKNGIIRPALYCVGEEGKVVMSVTNTLLDIVSEMWWSQMQELEALFQIAEKGLYVPDNPDLPDWSINDKNIWLSPPDVDRGYILISNENVQNFSEEYGELQLFSMGQFRAAFKFWMEFQELCKLKGKENMVGEKVYGVL</sequence>
<evidence type="ECO:0000313" key="1">
    <source>
        <dbReference type="EMBL" id="NWB46394.1"/>
    </source>
</evidence>
<gene>
    <name evidence="1" type="ORF">HX829_07805</name>
</gene>
<dbReference type="Proteomes" id="UP000582981">
    <property type="component" value="Unassembled WGS sequence"/>
</dbReference>
<dbReference type="AlphaFoldDB" id="A0A7Y8BJV9"/>
<comment type="caution">
    <text evidence="1">The sequence shown here is derived from an EMBL/GenBank/DDBJ whole genome shotgun (WGS) entry which is preliminary data.</text>
</comment>
<protein>
    <submittedName>
        <fullName evidence="1">Uncharacterized protein</fullName>
    </submittedName>
</protein>
<dbReference type="RefSeq" id="WP_177143735.1">
    <property type="nucleotide sequence ID" value="NZ_JACAPU010000011.1"/>
</dbReference>
<reference evidence="1 2" key="1">
    <citation type="submission" date="2020-04" db="EMBL/GenBank/DDBJ databases">
        <title>Molecular characterization of pseudomonads from Agaricus bisporus reveal novel blotch 2 pathogens in Western Europe.</title>
        <authorList>
            <person name="Taparia T."/>
            <person name="Krijger M."/>
            <person name="Haynes E."/>
            <person name="Elpinstone J.G."/>
            <person name="Noble R."/>
            <person name="Van Der Wolf J."/>
        </authorList>
    </citation>
    <scope>NUCLEOTIDE SEQUENCE [LARGE SCALE GENOMIC DNA]</scope>
    <source>
        <strain evidence="1 2">F1001</strain>
    </source>
</reference>